<evidence type="ECO:0000256" key="7">
    <source>
        <dbReference type="ARBA" id="ARBA00022692"/>
    </source>
</evidence>
<dbReference type="Pfam" id="PF00512">
    <property type="entry name" value="HisKA"/>
    <property type="match status" value="1"/>
</dbReference>
<dbReference type="Gene3D" id="3.30.565.10">
    <property type="entry name" value="Histidine kinase-like ATPase, C-terminal domain"/>
    <property type="match status" value="1"/>
</dbReference>
<dbReference type="AlphaFoldDB" id="A0A0J6ETN6"/>
<feature type="domain" description="PAC" evidence="16">
    <location>
        <begin position="328"/>
        <end position="382"/>
    </location>
</feature>
<evidence type="ECO:0000256" key="4">
    <source>
        <dbReference type="ARBA" id="ARBA00022475"/>
    </source>
</evidence>
<dbReference type="InterPro" id="IPR003661">
    <property type="entry name" value="HisK_dim/P_dom"/>
</dbReference>
<dbReference type="PROSITE" id="PS50885">
    <property type="entry name" value="HAMP"/>
    <property type="match status" value="1"/>
</dbReference>
<dbReference type="NCBIfam" id="NF033092">
    <property type="entry name" value="HK_WalK"/>
    <property type="match status" value="1"/>
</dbReference>
<dbReference type="PRINTS" id="PR00344">
    <property type="entry name" value="BCTRLSENSOR"/>
</dbReference>
<dbReference type="CDD" id="cd00082">
    <property type="entry name" value="HisKA"/>
    <property type="match status" value="1"/>
</dbReference>
<dbReference type="PANTHER" id="PTHR45453:SF1">
    <property type="entry name" value="PHOSPHATE REGULON SENSOR PROTEIN PHOR"/>
    <property type="match status" value="1"/>
</dbReference>
<evidence type="ECO:0000256" key="3">
    <source>
        <dbReference type="ARBA" id="ARBA00012438"/>
    </source>
</evidence>
<dbReference type="OrthoDB" id="9813151at2"/>
<dbReference type="InterPro" id="IPR057640">
    <property type="entry name" value="Cache_WalK"/>
</dbReference>
<dbReference type="Pfam" id="PF13426">
    <property type="entry name" value="PAS_9"/>
    <property type="match status" value="1"/>
</dbReference>
<dbReference type="Gene3D" id="3.30.450.20">
    <property type="entry name" value="PAS domain"/>
    <property type="match status" value="2"/>
</dbReference>
<dbReference type="Pfam" id="PF23846">
    <property type="entry name" value="Cache_WalK"/>
    <property type="match status" value="1"/>
</dbReference>
<keyword evidence="10" id="KW-0067">ATP-binding</keyword>
<proteinExistence type="predicted"/>
<dbReference type="Proteomes" id="UP000036168">
    <property type="component" value="Unassembled WGS sequence"/>
</dbReference>
<evidence type="ECO:0000256" key="6">
    <source>
        <dbReference type="ARBA" id="ARBA00022679"/>
    </source>
</evidence>
<accession>A0A0J6ETN6</accession>
<keyword evidence="9 18" id="KW-0418">Kinase</keyword>
<feature type="domain" description="Histidine kinase" evidence="15">
    <location>
        <begin position="386"/>
        <end position="605"/>
    </location>
</feature>
<evidence type="ECO:0000256" key="5">
    <source>
        <dbReference type="ARBA" id="ARBA00022553"/>
    </source>
</evidence>
<dbReference type="InterPro" id="IPR035965">
    <property type="entry name" value="PAS-like_dom_sf"/>
</dbReference>
<comment type="caution">
    <text evidence="18">The sequence shown here is derived from an EMBL/GenBank/DDBJ whole genome shotgun (WGS) entry which is preliminary data.</text>
</comment>
<keyword evidence="8" id="KW-0547">Nucleotide-binding</keyword>
<dbReference type="GO" id="GO:0005524">
    <property type="term" value="F:ATP binding"/>
    <property type="evidence" value="ECO:0007669"/>
    <property type="project" value="UniProtKB-KW"/>
</dbReference>
<evidence type="ECO:0000256" key="14">
    <source>
        <dbReference type="SAM" id="Phobius"/>
    </source>
</evidence>
<keyword evidence="6 19" id="KW-0808">Transferase</keyword>
<sequence>MNKVGFFRSIHFKFTLIYVLLIIVAMQIIGVYFVNAMEKYLLDTYKESLDQRVNNLSYYLEQEMTKDRDTPSSTTLKEDAERILSDFSKEGKILEVSLIDKSYEVIATSNPYNREVAGKKTTEGIIKRTLLVGQPYENKFFDPVRDSRVQISVTPIKKANEETIGAIYVVASMDDVYNQIRMINTILASGTILALGITAFLGVFVARTITHPLSDMRKQAIELAKGNFSRKVRKYGNDEIGQLATTFNYLTRELKEAQSMTEGERKKLSSVIAYMTDGVIATNRNGAIILLNTPALELLNVSRETALEMPITTLLGLDKEYTFEDLVEQQDSLILEIEQEERTSVLRVNFSVIQKEHGKIDGLIAVIYDVTEQEQIDQERREFVANVSHELRTPLTTMRSYLEALAEGAWQDANIAPHFLNVTQNETERMIRLVNDLLQLSKFDSRDYQFNKEWIHFIRFFSLIIERFEMTKEQHVDFISHLPDRDLYVEMDPDKITQVLDNIISNALKYSPEGGHITFSVDVNEEEELLYISVKDEGVGIPRKDMERIFERFYRVDKARTRKLGGTGLGLAIAKEMVQAHGGDIWADSIEGKGTTITFTLPYKEEKEDDWDEA</sequence>
<dbReference type="PROSITE" id="PS50109">
    <property type="entry name" value="HIS_KIN"/>
    <property type="match status" value="1"/>
</dbReference>
<dbReference type="InterPro" id="IPR003594">
    <property type="entry name" value="HATPase_dom"/>
</dbReference>
<reference evidence="18" key="2">
    <citation type="submission" date="2015-10" db="EMBL/GenBank/DDBJ databases">
        <authorList>
            <person name="Gilbert D.G."/>
        </authorList>
    </citation>
    <scope>NUCLEOTIDE SEQUENCE</scope>
    <source>
        <strain evidence="18">GO-13</strain>
    </source>
</reference>
<dbReference type="InterPro" id="IPR003660">
    <property type="entry name" value="HAMP_dom"/>
</dbReference>
<evidence type="ECO:0000256" key="8">
    <source>
        <dbReference type="ARBA" id="ARBA00022741"/>
    </source>
</evidence>
<keyword evidence="7 14" id="KW-0812">Transmembrane</keyword>
<evidence type="ECO:0000256" key="1">
    <source>
        <dbReference type="ARBA" id="ARBA00000085"/>
    </source>
</evidence>
<dbReference type="Pfam" id="PF02518">
    <property type="entry name" value="HATPase_c"/>
    <property type="match status" value="1"/>
</dbReference>
<evidence type="ECO:0000313" key="21">
    <source>
        <dbReference type="Proteomes" id="UP001341297"/>
    </source>
</evidence>
<dbReference type="GO" id="GO:0000155">
    <property type="term" value="F:phosphorelay sensor kinase activity"/>
    <property type="evidence" value="ECO:0007669"/>
    <property type="project" value="InterPro"/>
</dbReference>
<dbReference type="SUPFAM" id="SSF47384">
    <property type="entry name" value="Homodimeric domain of signal transducing histidine kinase"/>
    <property type="match status" value="1"/>
</dbReference>
<evidence type="ECO:0000256" key="9">
    <source>
        <dbReference type="ARBA" id="ARBA00022777"/>
    </source>
</evidence>
<evidence type="ECO:0000313" key="19">
    <source>
        <dbReference type="EMBL" id="MEC0483591.1"/>
    </source>
</evidence>
<dbReference type="GO" id="GO:0016036">
    <property type="term" value="P:cellular response to phosphate starvation"/>
    <property type="evidence" value="ECO:0007669"/>
    <property type="project" value="TreeGrafter"/>
</dbReference>
<dbReference type="SUPFAM" id="SSF103190">
    <property type="entry name" value="Sensory domain-like"/>
    <property type="match status" value="1"/>
</dbReference>
<comment type="subcellular location">
    <subcellularLocation>
        <location evidence="2">Cell membrane</location>
        <topology evidence="2">Multi-pass membrane protein</topology>
    </subcellularLocation>
</comment>
<dbReference type="InterPro" id="IPR036097">
    <property type="entry name" value="HisK_dim/P_sf"/>
</dbReference>
<keyword evidence="11 14" id="KW-1133">Transmembrane helix</keyword>
<evidence type="ECO:0000259" key="17">
    <source>
        <dbReference type="PROSITE" id="PS50885"/>
    </source>
</evidence>
<feature type="transmembrane region" description="Helical" evidence="14">
    <location>
        <begin position="12"/>
        <end position="34"/>
    </location>
</feature>
<dbReference type="STRING" id="1664069.BGLY_4701"/>
<dbReference type="EMBL" id="JARRTL010000006">
    <property type="protein sequence ID" value="MEC0483591.1"/>
    <property type="molecule type" value="Genomic_DNA"/>
</dbReference>
<dbReference type="FunFam" id="1.10.287.130:FF:000001">
    <property type="entry name" value="Two-component sensor histidine kinase"/>
    <property type="match status" value="1"/>
</dbReference>
<dbReference type="InterPro" id="IPR049814">
    <property type="entry name" value="Resp_reg_WalK"/>
</dbReference>
<dbReference type="GO" id="GO:0005886">
    <property type="term" value="C:plasma membrane"/>
    <property type="evidence" value="ECO:0007669"/>
    <property type="project" value="UniProtKB-SubCell"/>
</dbReference>
<dbReference type="PROSITE" id="PS50113">
    <property type="entry name" value="PAC"/>
    <property type="match status" value="1"/>
</dbReference>
<dbReference type="RefSeq" id="WP_048406233.1">
    <property type="nucleotide sequence ID" value="NZ_CP023481.1"/>
</dbReference>
<dbReference type="Pfam" id="PF00672">
    <property type="entry name" value="HAMP"/>
    <property type="match status" value="1"/>
</dbReference>
<dbReference type="SUPFAM" id="SSF158472">
    <property type="entry name" value="HAMP domain-like"/>
    <property type="match status" value="1"/>
</dbReference>
<dbReference type="InterPro" id="IPR029151">
    <property type="entry name" value="Sensor-like_sf"/>
</dbReference>
<evidence type="ECO:0000256" key="11">
    <source>
        <dbReference type="ARBA" id="ARBA00022989"/>
    </source>
</evidence>
<dbReference type="InterPro" id="IPR005467">
    <property type="entry name" value="His_kinase_dom"/>
</dbReference>
<comment type="catalytic activity">
    <reaction evidence="1">
        <text>ATP + protein L-histidine = ADP + protein N-phospho-L-histidine.</text>
        <dbReference type="EC" id="2.7.13.3"/>
    </reaction>
</comment>
<dbReference type="CDD" id="cd00130">
    <property type="entry name" value="PAS"/>
    <property type="match status" value="1"/>
</dbReference>
<evidence type="ECO:0000256" key="10">
    <source>
        <dbReference type="ARBA" id="ARBA00022840"/>
    </source>
</evidence>
<dbReference type="InterPro" id="IPR050351">
    <property type="entry name" value="BphY/WalK/GraS-like"/>
</dbReference>
<evidence type="ECO:0000259" key="15">
    <source>
        <dbReference type="PROSITE" id="PS50109"/>
    </source>
</evidence>
<feature type="transmembrane region" description="Helical" evidence="14">
    <location>
        <begin position="186"/>
        <end position="206"/>
    </location>
</feature>
<evidence type="ECO:0000313" key="20">
    <source>
        <dbReference type="Proteomes" id="UP000036168"/>
    </source>
</evidence>
<dbReference type="CDD" id="cd00075">
    <property type="entry name" value="HATPase"/>
    <property type="match status" value="1"/>
</dbReference>
<dbReference type="PATRIC" id="fig|1664069.3.peg.2020"/>
<evidence type="ECO:0000256" key="12">
    <source>
        <dbReference type="ARBA" id="ARBA00023012"/>
    </source>
</evidence>
<dbReference type="Proteomes" id="UP001341297">
    <property type="component" value="Unassembled WGS sequence"/>
</dbReference>
<keyword evidence="13 14" id="KW-0472">Membrane</keyword>
<keyword evidence="12" id="KW-0902">Two-component regulatory system</keyword>
<dbReference type="FunFam" id="3.30.565.10:FF:000006">
    <property type="entry name" value="Sensor histidine kinase WalK"/>
    <property type="match status" value="1"/>
</dbReference>
<dbReference type="EC" id="2.7.13.3" evidence="3"/>
<dbReference type="SMART" id="SM00387">
    <property type="entry name" value="HATPase_c"/>
    <property type="match status" value="1"/>
</dbReference>
<dbReference type="GO" id="GO:0004721">
    <property type="term" value="F:phosphoprotein phosphatase activity"/>
    <property type="evidence" value="ECO:0007669"/>
    <property type="project" value="TreeGrafter"/>
</dbReference>
<evidence type="ECO:0000313" key="18">
    <source>
        <dbReference type="EMBL" id="KRT89924.1"/>
    </source>
</evidence>
<dbReference type="Gene3D" id="1.10.287.130">
    <property type="match status" value="1"/>
</dbReference>
<keyword evidence="5" id="KW-0597">Phosphoprotein</keyword>
<organism evidence="18 20">
    <name type="scientific">Bacillus glycinifermentans</name>
    <dbReference type="NCBI Taxonomy" id="1664069"/>
    <lineage>
        <taxon>Bacteria</taxon>
        <taxon>Bacillati</taxon>
        <taxon>Bacillota</taxon>
        <taxon>Bacilli</taxon>
        <taxon>Bacillales</taxon>
        <taxon>Bacillaceae</taxon>
        <taxon>Bacillus</taxon>
    </lineage>
</organism>
<dbReference type="InterPro" id="IPR000700">
    <property type="entry name" value="PAS-assoc_C"/>
</dbReference>
<evidence type="ECO:0000259" key="16">
    <source>
        <dbReference type="PROSITE" id="PS50113"/>
    </source>
</evidence>
<dbReference type="SMART" id="SM00091">
    <property type="entry name" value="PAS"/>
    <property type="match status" value="1"/>
</dbReference>
<protein>
    <recommendedName>
        <fullName evidence="3">histidine kinase</fullName>
        <ecNumber evidence="3">2.7.13.3</ecNumber>
    </recommendedName>
</protein>
<feature type="domain" description="HAMP" evidence="17">
    <location>
        <begin position="207"/>
        <end position="259"/>
    </location>
</feature>
<dbReference type="NCBIfam" id="TIGR00229">
    <property type="entry name" value="sensory_box"/>
    <property type="match status" value="1"/>
</dbReference>
<dbReference type="InterPro" id="IPR000014">
    <property type="entry name" value="PAS"/>
</dbReference>
<dbReference type="CDD" id="cd06225">
    <property type="entry name" value="HAMP"/>
    <property type="match status" value="1"/>
</dbReference>
<dbReference type="SUPFAM" id="SSF55874">
    <property type="entry name" value="ATPase domain of HSP90 chaperone/DNA topoisomerase II/histidine kinase"/>
    <property type="match status" value="1"/>
</dbReference>
<dbReference type="SMART" id="SM00304">
    <property type="entry name" value="HAMP"/>
    <property type="match status" value="1"/>
</dbReference>
<keyword evidence="4" id="KW-1003">Cell membrane</keyword>
<dbReference type="SUPFAM" id="SSF55785">
    <property type="entry name" value="PYP-like sensor domain (PAS domain)"/>
    <property type="match status" value="1"/>
</dbReference>
<dbReference type="SMART" id="SM00388">
    <property type="entry name" value="HisKA"/>
    <property type="match status" value="1"/>
</dbReference>
<reference evidence="19 21" key="3">
    <citation type="submission" date="2023-03" db="EMBL/GenBank/DDBJ databases">
        <title>Agriculturally important microbes genome sequencing.</title>
        <authorList>
            <person name="Dunlap C."/>
        </authorList>
    </citation>
    <scope>NUCLEOTIDE SEQUENCE [LARGE SCALE GENOMIC DNA]</scope>
    <source>
        <strain evidence="19 21">CBP-3203</strain>
    </source>
</reference>
<gene>
    <name evidence="19" type="primary">walK</name>
    <name evidence="18" type="ORF">AB447_204840</name>
    <name evidence="19" type="ORF">P8828_01810</name>
</gene>
<evidence type="ECO:0000256" key="2">
    <source>
        <dbReference type="ARBA" id="ARBA00004651"/>
    </source>
</evidence>
<dbReference type="EMBL" id="LECW02000045">
    <property type="protein sequence ID" value="KRT89924.1"/>
    <property type="molecule type" value="Genomic_DNA"/>
</dbReference>
<keyword evidence="21" id="KW-1185">Reference proteome</keyword>
<reference evidence="18 20" key="1">
    <citation type="journal article" date="2015" name="Int. J. Syst. Evol. Microbiol.">
        <title>Bacillus glycinifermentans sp. nov., isolated from fermented soybean paste.</title>
        <authorList>
            <person name="Kim S.J."/>
            <person name="Dunlap C.A."/>
            <person name="Kwon S.W."/>
            <person name="Rooney A.P."/>
        </authorList>
    </citation>
    <scope>NUCLEOTIDE SEQUENCE [LARGE SCALE GENOMIC DNA]</scope>
    <source>
        <strain evidence="18 20">GO-13</strain>
    </source>
</reference>
<dbReference type="Gene3D" id="1.10.8.500">
    <property type="entry name" value="HAMP domain in histidine kinase"/>
    <property type="match status" value="1"/>
</dbReference>
<evidence type="ECO:0000256" key="13">
    <source>
        <dbReference type="ARBA" id="ARBA00023136"/>
    </source>
</evidence>
<dbReference type="InterPro" id="IPR004358">
    <property type="entry name" value="Sig_transdc_His_kin-like_C"/>
</dbReference>
<name>A0A0J6ETN6_9BACI</name>
<dbReference type="PANTHER" id="PTHR45453">
    <property type="entry name" value="PHOSPHATE REGULON SENSOR PROTEIN PHOR"/>
    <property type="match status" value="1"/>
</dbReference>
<dbReference type="InterPro" id="IPR036890">
    <property type="entry name" value="HATPase_C_sf"/>
</dbReference>